<reference evidence="2" key="1">
    <citation type="journal article" date="2022" name="Int. J. Mol. Sci.">
        <title>Draft Genome of Tanacetum Coccineum: Genomic Comparison of Closely Related Tanacetum-Family Plants.</title>
        <authorList>
            <person name="Yamashiro T."/>
            <person name="Shiraishi A."/>
            <person name="Nakayama K."/>
            <person name="Satake H."/>
        </authorList>
    </citation>
    <scope>NUCLEOTIDE SEQUENCE</scope>
</reference>
<gene>
    <name evidence="2" type="ORF">Tco_1068918</name>
</gene>
<organism evidence="2 3">
    <name type="scientific">Tanacetum coccineum</name>
    <dbReference type="NCBI Taxonomy" id="301880"/>
    <lineage>
        <taxon>Eukaryota</taxon>
        <taxon>Viridiplantae</taxon>
        <taxon>Streptophyta</taxon>
        <taxon>Embryophyta</taxon>
        <taxon>Tracheophyta</taxon>
        <taxon>Spermatophyta</taxon>
        <taxon>Magnoliopsida</taxon>
        <taxon>eudicotyledons</taxon>
        <taxon>Gunneridae</taxon>
        <taxon>Pentapetalae</taxon>
        <taxon>asterids</taxon>
        <taxon>campanulids</taxon>
        <taxon>Asterales</taxon>
        <taxon>Asteraceae</taxon>
        <taxon>Asteroideae</taxon>
        <taxon>Anthemideae</taxon>
        <taxon>Anthemidinae</taxon>
        <taxon>Tanacetum</taxon>
    </lineage>
</organism>
<feature type="compositionally biased region" description="Basic residues" evidence="1">
    <location>
        <begin position="1"/>
        <end position="11"/>
    </location>
</feature>
<feature type="compositionally biased region" description="Polar residues" evidence="1">
    <location>
        <begin position="96"/>
        <end position="107"/>
    </location>
</feature>
<feature type="compositionally biased region" description="Basic and acidic residues" evidence="1">
    <location>
        <begin position="365"/>
        <end position="374"/>
    </location>
</feature>
<feature type="region of interest" description="Disordered" evidence="1">
    <location>
        <begin position="1"/>
        <end position="132"/>
    </location>
</feature>
<evidence type="ECO:0000313" key="2">
    <source>
        <dbReference type="EMBL" id="GJT87201.1"/>
    </source>
</evidence>
<sequence length="645" mass="72376">SPLSAKPKKGKPQTVTPRLPKSQCLELTEGSEQSHSVSSGIVPDPQDLERNIQLASTGFPYTLDEGTRKSQPLPKGNATHPKDSGGNIQPFDMGLTSMTSDEGSAKTTPRPEGSLGDKDSGGNIPPIDMEPIHTSVTDTLGTFAKYQSDEEEVLAAGEDMDEDIQVAEEVRTPSPKQDQPKPSNASIEECYDENVAHIDQTDKLVETTMSAIDKSSMTIKDLYKGLNLITQLLKDIINAVKDDPSTNKKIDDAIKTFAKIFTTTTKVFSLVNGFDFYTLQSSLKDLQAHGHKQETELADWAKGQATPSSSVPQTTLSLTTGTTTVGGRENVTEEPLSRVEGKGIATNTDKDSSKNLVPASSIVRPDPDEPKAEEQERLLKITRPEVIKVVQEEAEKIGLDPKKITNAKAGEKFKKAQDAKHQVLKREYSHKDKRLTKLNKKRAEQYMWTMTNRIKPEPITDVKIHPNTKPDVLSVYRNNDKRNFDVHKPFKFADFGITELDELGPIIEKKKNSIVKDLMTSLSKRYERLKKIPKESYLVMALMVKMFHLLTTWLYVSFVNNMVIEELEYRIFFTDKFCDQSFQRWSDIDKVGMDLVSYLVMALMVKTEKNARFSLKLIKLIADHPDQDKLKSKKVKLEALGYQMY</sequence>
<dbReference type="EMBL" id="BQNB010019617">
    <property type="protein sequence ID" value="GJT87201.1"/>
    <property type="molecule type" value="Genomic_DNA"/>
</dbReference>
<comment type="caution">
    <text evidence="2">The sequence shown here is derived from an EMBL/GenBank/DDBJ whole genome shotgun (WGS) entry which is preliminary data.</text>
</comment>
<evidence type="ECO:0000256" key="1">
    <source>
        <dbReference type="SAM" id="MobiDB-lite"/>
    </source>
</evidence>
<dbReference type="Proteomes" id="UP001151760">
    <property type="component" value="Unassembled WGS sequence"/>
</dbReference>
<name>A0ABQ5HH88_9ASTR</name>
<evidence type="ECO:0000313" key="3">
    <source>
        <dbReference type="Proteomes" id="UP001151760"/>
    </source>
</evidence>
<protein>
    <submittedName>
        <fullName evidence="2">Uncharacterized protein</fullName>
    </submittedName>
</protein>
<reference evidence="2" key="2">
    <citation type="submission" date="2022-01" db="EMBL/GenBank/DDBJ databases">
        <authorList>
            <person name="Yamashiro T."/>
            <person name="Shiraishi A."/>
            <person name="Satake H."/>
            <person name="Nakayama K."/>
        </authorList>
    </citation>
    <scope>NUCLEOTIDE SEQUENCE</scope>
</reference>
<feature type="non-terminal residue" evidence="2">
    <location>
        <position position="1"/>
    </location>
</feature>
<keyword evidence="3" id="KW-1185">Reference proteome</keyword>
<proteinExistence type="predicted"/>
<feature type="region of interest" description="Disordered" evidence="1">
    <location>
        <begin position="300"/>
        <end position="374"/>
    </location>
</feature>
<feature type="compositionally biased region" description="Polar residues" evidence="1">
    <location>
        <begin position="30"/>
        <end position="39"/>
    </location>
</feature>
<feature type="compositionally biased region" description="Low complexity" evidence="1">
    <location>
        <begin position="314"/>
        <end position="327"/>
    </location>
</feature>
<accession>A0ABQ5HH88</accession>